<gene>
    <name evidence="2" type="ORF">GH811_00010</name>
</gene>
<protein>
    <recommendedName>
        <fullName evidence="1">Peptidase M15A C-terminal domain-containing protein</fullName>
    </recommendedName>
</protein>
<evidence type="ECO:0000313" key="2">
    <source>
        <dbReference type="EMBL" id="MBC3897995.1"/>
    </source>
</evidence>
<organism evidence="2 3">
    <name type="scientific">Acetobacterium malicum</name>
    <dbReference type="NCBI Taxonomy" id="52692"/>
    <lineage>
        <taxon>Bacteria</taxon>
        <taxon>Bacillati</taxon>
        <taxon>Bacillota</taxon>
        <taxon>Clostridia</taxon>
        <taxon>Eubacteriales</taxon>
        <taxon>Eubacteriaceae</taxon>
        <taxon>Acetobacterium</taxon>
    </lineage>
</organism>
<reference evidence="2 3" key="1">
    <citation type="journal article" date="2020" name="mSystems">
        <title>Defining Genomic and Predicted Metabolic Features of the Acetobacterium Genus.</title>
        <authorList>
            <person name="Ross D.E."/>
            <person name="Marshall C.W."/>
            <person name="Gulliver D."/>
            <person name="May H.D."/>
            <person name="Norman R.S."/>
        </authorList>
    </citation>
    <scope>NUCLEOTIDE SEQUENCE [LARGE SCALE GENOMIC DNA]</scope>
    <source>
        <strain evidence="2 3">DSM 4132</strain>
    </source>
</reference>
<accession>A0ABR6YS39</accession>
<sequence>MILLCLSDSRPSSLQSIVIEVFYADVGGVPDSYHMMGRAADVPVYAANGITVSELAAIGRKHGLKTIEYQEKSFVHFQWND</sequence>
<evidence type="ECO:0000313" key="3">
    <source>
        <dbReference type="Proteomes" id="UP000622405"/>
    </source>
</evidence>
<keyword evidence="3" id="KW-1185">Reference proteome</keyword>
<dbReference type="Pfam" id="PF08291">
    <property type="entry name" value="Peptidase_M15_3"/>
    <property type="match status" value="1"/>
</dbReference>
<dbReference type="EMBL" id="WJBE01000001">
    <property type="protein sequence ID" value="MBC3897995.1"/>
    <property type="molecule type" value="Genomic_DNA"/>
</dbReference>
<proteinExistence type="predicted"/>
<dbReference type="SUPFAM" id="SSF55166">
    <property type="entry name" value="Hedgehog/DD-peptidase"/>
    <property type="match status" value="1"/>
</dbReference>
<name>A0ABR6YS39_9FIRM</name>
<dbReference type="Proteomes" id="UP000622405">
    <property type="component" value="Unassembled WGS sequence"/>
</dbReference>
<evidence type="ECO:0000259" key="1">
    <source>
        <dbReference type="Pfam" id="PF08291"/>
    </source>
</evidence>
<dbReference type="InterPro" id="IPR009045">
    <property type="entry name" value="Zn_M74/Hedgehog-like"/>
</dbReference>
<dbReference type="InterPro" id="IPR013230">
    <property type="entry name" value="Peptidase_M15A_C"/>
</dbReference>
<dbReference type="Gene3D" id="3.30.1380.10">
    <property type="match status" value="1"/>
</dbReference>
<feature type="domain" description="Peptidase M15A C-terminal" evidence="1">
    <location>
        <begin position="25"/>
        <end position="77"/>
    </location>
</feature>
<comment type="caution">
    <text evidence="2">The sequence shown here is derived from an EMBL/GenBank/DDBJ whole genome shotgun (WGS) entry which is preliminary data.</text>
</comment>